<feature type="non-terminal residue" evidence="2">
    <location>
        <position position="1"/>
    </location>
</feature>
<feature type="region of interest" description="Disordered" evidence="1">
    <location>
        <begin position="32"/>
        <end position="55"/>
    </location>
</feature>
<sequence length="55" mass="5671">ASGFRPASANCPRWRWSCNSIPAETFVAPAPPARARAGAGHRGRRAGGRGRGIGA</sequence>
<evidence type="ECO:0000313" key="2">
    <source>
        <dbReference type="EMBL" id="GFD55130.1"/>
    </source>
</evidence>
<reference evidence="2" key="1">
    <citation type="journal article" date="2019" name="Sci. Rep.">
        <title>Draft genome of Tanacetum cinerariifolium, the natural source of mosquito coil.</title>
        <authorList>
            <person name="Yamashiro T."/>
            <person name="Shiraishi A."/>
            <person name="Satake H."/>
            <person name="Nakayama K."/>
        </authorList>
    </citation>
    <scope>NUCLEOTIDE SEQUENCE</scope>
</reference>
<organism evidence="2">
    <name type="scientific">Tanacetum cinerariifolium</name>
    <name type="common">Dalmatian daisy</name>
    <name type="synonym">Chrysanthemum cinerariifolium</name>
    <dbReference type="NCBI Taxonomy" id="118510"/>
    <lineage>
        <taxon>Eukaryota</taxon>
        <taxon>Viridiplantae</taxon>
        <taxon>Streptophyta</taxon>
        <taxon>Embryophyta</taxon>
        <taxon>Tracheophyta</taxon>
        <taxon>Spermatophyta</taxon>
        <taxon>Magnoliopsida</taxon>
        <taxon>eudicotyledons</taxon>
        <taxon>Gunneridae</taxon>
        <taxon>Pentapetalae</taxon>
        <taxon>asterids</taxon>
        <taxon>campanulids</taxon>
        <taxon>Asterales</taxon>
        <taxon>Asteraceae</taxon>
        <taxon>Asteroideae</taxon>
        <taxon>Anthemideae</taxon>
        <taxon>Anthemidinae</taxon>
        <taxon>Tanacetum</taxon>
    </lineage>
</organism>
<name>A0A699X9N3_TANCI</name>
<dbReference type="EMBL" id="BKCJ011814307">
    <property type="protein sequence ID" value="GFD55130.1"/>
    <property type="molecule type" value="Genomic_DNA"/>
</dbReference>
<dbReference type="AlphaFoldDB" id="A0A699X9N3"/>
<proteinExistence type="predicted"/>
<comment type="caution">
    <text evidence="2">The sequence shown here is derived from an EMBL/GenBank/DDBJ whole genome shotgun (WGS) entry which is preliminary data.</text>
</comment>
<protein>
    <submittedName>
        <fullName evidence="2">Uncharacterized protein</fullName>
    </submittedName>
</protein>
<evidence type="ECO:0000256" key="1">
    <source>
        <dbReference type="SAM" id="MobiDB-lite"/>
    </source>
</evidence>
<gene>
    <name evidence="2" type="ORF">Tci_927099</name>
</gene>
<feature type="compositionally biased region" description="Basic residues" evidence="1">
    <location>
        <begin position="39"/>
        <end position="48"/>
    </location>
</feature>
<accession>A0A699X9N3</accession>